<sequence>MNLVGRDHGMTDSSAARPRDAREALLLGRELGWAPAGRGAFWPLPEHGLKLEARTVIPPDTAAA</sequence>
<dbReference type="EMBL" id="CP002830">
    <property type="protein sequence ID" value="AEI62794.1"/>
    <property type="molecule type" value="Genomic_DNA"/>
</dbReference>
<organism evidence="1 2">
    <name type="scientific">Myxococcus fulvus (strain ATCC BAA-855 / HW-1)</name>
    <dbReference type="NCBI Taxonomy" id="483219"/>
    <lineage>
        <taxon>Bacteria</taxon>
        <taxon>Pseudomonadati</taxon>
        <taxon>Myxococcota</taxon>
        <taxon>Myxococcia</taxon>
        <taxon>Myxococcales</taxon>
        <taxon>Cystobacterineae</taxon>
        <taxon>Myxococcaceae</taxon>
        <taxon>Myxococcus</taxon>
    </lineage>
</organism>
<reference evidence="1 2" key="1">
    <citation type="journal article" date="2011" name="J. Bacteriol.">
        <title>Genome sequence of the halotolerant marine bacterium Myxococcus fulvus HW-1.</title>
        <authorList>
            <person name="Li Z.F."/>
            <person name="Li X."/>
            <person name="Liu H."/>
            <person name="Liu X."/>
            <person name="Han K."/>
            <person name="Wu Z.H."/>
            <person name="Hu W."/>
            <person name="Li F.F."/>
            <person name="Li Y.Z."/>
        </authorList>
    </citation>
    <scope>NUCLEOTIDE SEQUENCE [LARGE SCALE GENOMIC DNA]</scope>
    <source>
        <strain evidence="2">ATCC BAA-855 / HW-1</strain>
    </source>
</reference>
<accession>F8CM26</accession>
<proteinExistence type="predicted"/>
<dbReference type="Proteomes" id="UP000000488">
    <property type="component" value="Chromosome"/>
</dbReference>
<name>F8CM26_MYXFH</name>
<gene>
    <name evidence="1" type="ordered locus">LILAB_04365</name>
</gene>
<protein>
    <submittedName>
        <fullName evidence="1">Uncharacterized protein</fullName>
    </submittedName>
</protein>
<dbReference type="KEGG" id="mfu:LILAB_04365"/>
<dbReference type="HOGENOM" id="CLU_2863091_0_0_7"/>
<dbReference type="AlphaFoldDB" id="F8CM26"/>
<evidence type="ECO:0000313" key="1">
    <source>
        <dbReference type="EMBL" id="AEI62794.1"/>
    </source>
</evidence>
<evidence type="ECO:0000313" key="2">
    <source>
        <dbReference type="Proteomes" id="UP000000488"/>
    </source>
</evidence>